<dbReference type="NCBIfam" id="TIGR04336">
    <property type="entry name" value="AmmeMemoSam_B"/>
    <property type="match status" value="1"/>
</dbReference>
<sequence length="270" mass="28730">MQSVRPAAVAGMFYPGNPVDLARDVDAMLAEAALNAPHFQPKALIAPHAGYIYSGPVAASAYSLLKPIAQRIRRVVLLGPTHRVAIRGLALPGASAFDTPLGTVAIDQAAVKLIADLPQVTVSPQAHALEHSLEVHLPFLQALLPDFKLLPLAVGMASPEDVAEVLEILWGGDETLIVISSDLSHFLPYELAREADGETAQAILDLRQPVSHEQACGGTPVNGLMLAARRHHLTPHLLDLRNSGDTAGDRDRVVGYGAFAFTGAEAHDRR</sequence>
<dbReference type="HAMAP" id="MF_00055">
    <property type="entry name" value="MEMO1"/>
    <property type="match status" value="1"/>
</dbReference>
<name>A0A1J5QLN9_9ZZZZ</name>
<dbReference type="CDD" id="cd07361">
    <property type="entry name" value="MEMO_like"/>
    <property type="match status" value="1"/>
</dbReference>
<dbReference type="Gene3D" id="3.40.830.10">
    <property type="entry name" value="LigB-like"/>
    <property type="match status" value="1"/>
</dbReference>
<dbReference type="PANTHER" id="PTHR11060:SF0">
    <property type="entry name" value="PROTEIN MEMO1"/>
    <property type="match status" value="1"/>
</dbReference>
<accession>A0A1J5QLN9</accession>
<evidence type="ECO:0000313" key="2">
    <source>
        <dbReference type="EMBL" id="OIQ80876.1"/>
    </source>
</evidence>
<protein>
    <recommendedName>
        <fullName evidence="3">MEMO1 family protein</fullName>
    </recommendedName>
</protein>
<reference evidence="2" key="1">
    <citation type="submission" date="2016-10" db="EMBL/GenBank/DDBJ databases">
        <title>Sequence of Gallionella enrichment culture.</title>
        <authorList>
            <person name="Poehlein A."/>
            <person name="Muehling M."/>
            <person name="Daniel R."/>
        </authorList>
    </citation>
    <scope>NUCLEOTIDE SEQUENCE</scope>
</reference>
<dbReference type="Pfam" id="PF01875">
    <property type="entry name" value="Memo"/>
    <property type="match status" value="1"/>
</dbReference>
<comment type="similarity">
    <text evidence="1">Belongs to the MEMO1 family.</text>
</comment>
<dbReference type="PANTHER" id="PTHR11060">
    <property type="entry name" value="PROTEIN MEMO1"/>
    <property type="match status" value="1"/>
</dbReference>
<dbReference type="InterPro" id="IPR002737">
    <property type="entry name" value="MEMO1_fam"/>
</dbReference>
<gene>
    <name evidence="2" type="ORF">GALL_373730</name>
</gene>
<proteinExistence type="inferred from homology"/>
<dbReference type="AlphaFoldDB" id="A0A1J5QLN9"/>
<dbReference type="EMBL" id="MLJW01001000">
    <property type="protein sequence ID" value="OIQ80876.1"/>
    <property type="molecule type" value="Genomic_DNA"/>
</dbReference>
<evidence type="ECO:0008006" key="3">
    <source>
        <dbReference type="Google" id="ProtNLM"/>
    </source>
</evidence>
<organism evidence="2">
    <name type="scientific">mine drainage metagenome</name>
    <dbReference type="NCBI Taxonomy" id="410659"/>
    <lineage>
        <taxon>unclassified sequences</taxon>
        <taxon>metagenomes</taxon>
        <taxon>ecological metagenomes</taxon>
    </lineage>
</organism>
<comment type="caution">
    <text evidence="2">The sequence shown here is derived from an EMBL/GenBank/DDBJ whole genome shotgun (WGS) entry which is preliminary data.</text>
</comment>
<evidence type="ECO:0000256" key="1">
    <source>
        <dbReference type="ARBA" id="ARBA00006315"/>
    </source>
</evidence>